<keyword evidence="2" id="KW-1185">Reference proteome</keyword>
<gene>
    <name evidence="1" type="ORF">PAXINDRAFT_169516</name>
</gene>
<reference evidence="1 2" key="1">
    <citation type="submission" date="2014-06" db="EMBL/GenBank/DDBJ databases">
        <authorList>
            <consortium name="DOE Joint Genome Institute"/>
            <person name="Kuo A."/>
            <person name="Kohler A."/>
            <person name="Nagy L.G."/>
            <person name="Floudas D."/>
            <person name="Copeland A."/>
            <person name="Barry K.W."/>
            <person name="Cichocki N."/>
            <person name="Veneault-Fourrey C."/>
            <person name="LaButti K."/>
            <person name="Lindquist E.A."/>
            <person name="Lipzen A."/>
            <person name="Lundell T."/>
            <person name="Morin E."/>
            <person name="Murat C."/>
            <person name="Sun H."/>
            <person name="Tunlid A."/>
            <person name="Henrissat B."/>
            <person name="Grigoriev I.V."/>
            <person name="Hibbett D.S."/>
            <person name="Martin F."/>
            <person name="Nordberg H.P."/>
            <person name="Cantor M.N."/>
            <person name="Hua S.X."/>
        </authorList>
    </citation>
    <scope>NUCLEOTIDE SEQUENCE [LARGE SCALE GENOMIC DNA]</scope>
    <source>
        <strain evidence="1 2">ATCC 200175</strain>
    </source>
</reference>
<evidence type="ECO:0000313" key="1">
    <source>
        <dbReference type="EMBL" id="KIJ14836.1"/>
    </source>
</evidence>
<reference evidence="2" key="2">
    <citation type="submission" date="2015-01" db="EMBL/GenBank/DDBJ databases">
        <title>Evolutionary Origins and Diversification of the Mycorrhizal Mutualists.</title>
        <authorList>
            <consortium name="DOE Joint Genome Institute"/>
            <consortium name="Mycorrhizal Genomics Consortium"/>
            <person name="Kohler A."/>
            <person name="Kuo A."/>
            <person name="Nagy L.G."/>
            <person name="Floudas D."/>
            <person name="Copeland A."/>
            <person name="Barry K.W."/>
            <person name="Cichocki N."/>
            <person name="Veneault-Fourrey C."/>
            <person name="LaButti K."/>
            <person name="Lindquist E.A."/>
            <person name="Lipzen A."/>
            <person name="Lundell T."/>
            <person name="Morin E."/>
            <person name="Murat C."/>
            <person name="Riley R."/>
            <person name="Ohm R."/>
            <person name="Sun H."/>
            <person name="Tunlid A."/>
            <person name="Henrissat B."/>
            <person name="Grigoriev I.V."/>
            <person name="Hibbett D.S."/>
            <person name="Martin F."/>
        </authorList>
    </citation>
    <scope>NUCLEOTIDE SEQUENCE [LARGE SCALE GENOMIC DNA]</scope>
    <source>
        <strain evidence="2">ATCC 200175</strain>
    </source>
</reference>
<dbReference type="EMBL" id="KN819340">
    <property type="protein sequence ID" value="KIJ14836.1"/>
    <property type="molecule type" value="Genomic_DNA"/>
</dbReference>
<accession>A0A0C9U6P9</accession>
<dbReference type="Proteomes" id="UP000053647">
    <property type="component" value="Unassembled WGS sequence"/>
</dbReference>
<evidence type="ECO:0000313" key="2">
    <source>
        <dbReference type="Proteomes" id="UP000053647"/>
    </source>
</evidence>
<dbReference type="AlphaFoldDB" id="A0A0C9U6P9"/>
<dbReference type="OrthoDB" id="2679942at2759"/>
<feature type="non-terminal residue" evidence="1">
    <location>
        <position position="130"/>
    </location>
</feature>
<sequence>MAKAWPMLEHLSIADSRSRTPCKATLNGLVPFAKHCPYIATLQLQLDAREVPAPANSTDASRDESREGQRTVVSMYVGEPSKISNPIGVASFLLNLFPRIALSIPDDQAESLQEFLWRRVVKIIDGTQEV</sequence>
<protein>
    <submittedName>
        <fullName evidence="1">Uncharacterized protein</fullName>
    </submittedName>
</protein>
<name>A0A0C9U6P9_PAXIN</name>
<organism evidence="1 2">
    <name type="scientific">Paxillus involutus ATCC 200175</name>
    <dbReference type="NCBI Taxonomy" id="664439"/>
    <lineage>
        <taxon>Eukaryota</taxon>
        <taxon>Fungi</taxon>
        <taxon>Dikarya</taxon>
        <taxon>Basidiomycota</taxon>
        <taxon>Agaricomycotina</taxon>
        <taxon>Agaricomycetes</taxon>
        <taxon>Agaricomycetidae</taxon>
        <taxon>Boletales</taxon>
        <taxon>Paxilineae</taxon>
        <taxon>Paxillaceae</taxon>
        <taxon>Paxillus</taxon>
    </lineage>
</organism>
<proteinExistence type="predicted"/>
<dbReference type="HOGENOM" id="CLU_126686_0_0_1"/>